<gene>
    <name evidence="1" type="ORF">ACOLOM_LOCUS12703</name>
</gene>
<evidence type="ECO:0000313" key="1">
    <source>
        <dbReference type="EMBL" id="CAG8751163.1"/>
    </source>
</evidence>
<evidence type="ECO:0000313" key="2">
    <source>
        <dbReference type="Proteomes" id="UP000789525"/>
    </source>
</evidence>
<proteinExistence type="predicted"/>
<feature type="non-terminal residue" evidence="1">
    <location>
        <position position="1"/>
    </location>
</feature>
<comment type="caution">
    <text evidence="1">The sequence shown here is derived from an EMBL/GenBank/DDBJ whole genome shotgun (WGS) entry which is preliminary data.</text>
</comment>
<dbReference type="EMBL" id="CAJVPT010053278">
    <property type="protein sequence ID" value="CAG8751163.1"/>
    <property type="molecule type" value="Genomic_DNA"/>
</dbReference>
<accession>A0ACA9QJP7</accession>
<name>A0ACA9QJP7_9GLOM</name>
<keyword evidence="2" id="KW-1185">Reference proteome</keyword>
<dbReference type="Proteomes" id="UP000789525">
    <property type="component" value="Unassembled WGS sequence"/>
</dbReference>
<protein>
    <submittedName>
        <fullName evidence="1">13081_t:CDS:1</fullName>
    </submittedName>
</protein>
<sequence>TIRELITLLVPGIRNRQRVLASRETPNFPKFWYTAHHVAVLDGPMWSGYQLQMASVDSILGVLMALLFRFGIPFLGPPPVLSSFIPPSSNSFLRSLPYSSSSF</sequence>
<reference evidence="1" key="1">
    <citation type="submission" date="2021-06" db="EMBL/GenBank/DDBJ databases">
        <authorList>
            <person name="Kallberg Y."/>
            <person name="Tangrot J."/>
            <person name="Rosling A."/>
        </authorList>
    </citation>
    <scope>NUCLEOTIDE SEQUENCE</scope>
    <source>
        <strain evidence="1">CL356</strain>
    </source>
</reference>
<organism evidence="1 2">
    <name type="scientific">Acaulospora colombiana</name>
    <dbReference type="NCBI Taxonomy" id="27376"/>
    <lineage>
        <taxon>Eukaryota</taxon>
        <taxon>Fungi</taxon>
        <taxon>Fungi incertae sedis</taxon>
        <taxon>Mucoromycota</taxon>
        <taxon>Glomeromycotina</taxon>
        <taxon>Glomeromycetes</taxon>
        <taxon>Diversisporales</taxon>
        <taxon>Acaulosporaceae</taxon>
        <taxon>Acaulospora</taxon>
    </lineage>
</organism>